<dbReference type="RefSeq" id="WP_164200581.1">
    <property type="nucleotide sequence ID" value="NZ_JAAGMP010000314.1"/>
</dbReference>
<evidence type="ECO:0000313" key="1">
    <source>
        <dbReference type="EMBL" id="NEC17928.1"/>
    </source>
</evidence>
<accession>A0A7K3RRW0</accession>
<organism evidence="1 2">
    <name type="scientific">Streptomyces parvus</name>
    <dbReference type="NCBI Taxonomy" id="66428"/>
    <lineage>
        <taxon>Bacteria</taxon>
        <taxon>Bacillati</taxon>
        <taxon>Actinomycetota</taxon>
        <taxon>Actinomycetes</taxon>
        <taxon>Kitasatosporales</taxon>
        <taxon>Streptomycetaceae</taxon>
        <taxon>Streptomyces</taxon>
    </lineage>
</organism>
<comment type="caution">
    <text evidence="1">The sequence shown here is derived from an EMBL/GenBank/DDBJ whole genome shotgun (WGS) entry which is preliminary data.</text>
</comment>
<sequence length="194" mass="21832">MTETAEDLTRRYLVPVARLNLPSEPDVIHLSVYQWLPAFQAWATGLGICGASTQQGALLKATVTCEGCLAYRARYERMLAPGYRPEDDDPDVLRECLAAAVDERDRARRWAVSLENENRRLADQTREAKEQARVATVAALNLQRQTPDAAQRTLARIREARTWVGVWVELGQYFGLTAEQCGMEARARRRGEGL</sequence>
<dbReference type="EMBL" id="JAAGMP010000314">
    <property type="protein sequence ID" value="NEC17928.1"/>
    <property type="molecule type" value="Genomic_DNA"/>
</dbReference>
<proteinExistence type="predicted"/>
<dbReference type="AlphaFoldDB" id="A0A7K3RRW0"/>
<dbReference type="Proteomes" id="UP000469670">
    <property type="component" value="Unassembled WGS sequence"/>
</dbReference>
<evidence type="ECO:0000313" key="2">
    <source>
        <dbReference type="Proteomes" id="UP000469670"/>
    </source>
</evidence>
<name>A0A7K3RRW0_9ACTN</name>
<gene>
    <name evidence="1" type="ORF">G3I50_06575</name>
</gene>
<reference evidence="1 2" key="1">
    <citation type="submission" date="2020-01" db="EMBL/GenBank/DDBJ databases">
        <title>Insect and environment-associated Actinomycetes.</title>
        <authorList>
            <person name="Currrie C."/>
            <person name="Chevrette M."/>
            <person name="Carlson C."/>
            <person name="Stubbendieck R."/>
            <person name="Wendt-Pienkowski E."/>
        </authorList>
    </citation>
    <scope>NUCLEOTIDE SEQUENCE [LARGE SCALE GENOMIC DNA]</scope>
    <source>
        <strain evidence="1 2">SID7590</strain>
    </source>
</reference>
<protein>
    <submittedName>
        <fullName evidence="1">Uncharacterized protein</fullName>
    </submittedName>
</protein>